<feature type="coiled-coil region" evidence="1">
    <location>
        <begin position="841"/>
        <end position="868"/>
    </location>
</feature>
<dbReference type="AlphaFoldDB" id="A0AAV1I4H4"/>
<feature type="compositionally biased region" description="Low complexity" evidence="2">
    <location>
        <begin position="885"/>
        <end position="902"/>
    </location>
</feature>
<keyword evidence="4" id="KW-1185">Reference proteome</keyword>
<proteinExistence type="predicted"/>
<dbReference type="InterPro" id="IPR037386">
    <property type="entry name" value="CCDC40"/>
</dbReference>
<dbReference type="Proteomes" id="UP001314263">
    <property type="component" value="Unassembled WGS sequence"/>
</dbReference>
<dbReference type="EMBL" id="CAUYUE010000006">
    <property type="protein sequence ID" value="CAK0780128.1"/>
    <property type="molecule type" value="Genomic_DNA"/>
</dbReference>
<feature type="coiled-coil region" evidence="1">
    <location>
        <begin position="403"/>
        <end position="472"/>
    </location>
</feature>
<dbReference type="PANTHER" id="PTHR16275">
    <property type="entry name" value="COILED-COIL DOMAIN-CONTAINING PROTEIN 40"/>
    <property type="match status" value="1"/>
</dbReference>
<sequence>MGIMVEGSGDGLGLCLHDGLPSMAQLLQPAQDKLRQQLLATKQRLEEELRERCYAIKAAEERRLNFGVELYGYQQQLAQVQAGLEQSKSQVLDLATRRQDEEPISIEMRHDVEKNAESLEADRGDVQAFRNELNDVSNELRLLQQHTEDQQGSVLVQKGARSAAEQAAQKAASAKKERQQVITRLQGQLSAKHAELADLSIKRAQQEAVEVSSRAVLVEVNKDIATVQSEQRKHLQQWQSSLLKVHKQEATLKETESQCEELQLQHRSTLAELRSCKTQEHAAAQAVDQAALLAERLRAEAAGAQQSADSLHAQDSALKARLPYLSLLIAVTLQRFEESLKATEHGLAEVQSDAKTLARGRLAVEQALHKAAEEVKAADRDLLEQAGSESSAQGSMRDALKQLTLLRSKTAEVEQDVEAAQRTSAATESKVAQTKAACKRKGEALKEAEAQLKEREQALAALQGRLDRGTQKVDRRARELDALNRQHQKVMAAVPAGEDAGPLEATISNLKRKISLRSARLAEQQAQWLKQQEELQAALASRAAAAEKLALAQSTHAVMDHRRARLGRQLQGANKDTKNLSACIIRQRADMARLNSALADSTAEKARLEDDVFTLHGQIEQVTKDGKEQVEDLIKQADKLQAEKHNHLSQSLKLEQQIKECKKDMQLQKEMQLALHPEYRQAESAALAKEVSRLRLCLSELHSQQHRLQTDIANAIANRETSVVKGRAMERLAEDRKGPSGAEHKKRQMLGALAASLQEMEKSIGEADAKVTALKAQQAELDSQAGAIRQHCEELRQEQEEEGAAVARLTDSKCQELICTARAQRSAKWYEEAAAGKLSLTENLERQLKRARAKHERLKDALEGIAESHPEVSQELRRALMHHMSAQAPDQAAGAQTGAQSARIPLTEVADANVASETQEGPNASLSTSEVTAALENMQAR</sequence>
<protein>
    <submittedName>
        <fullName evidence="3">Uncharacterized protein</fullName>
    </submittedName>
</protein>
<feature type="coiled-coil region" evidence="1">
    <location>
        <begin position="245"/>
        <end position="353"/>
    </location>
</feature>
<comment type="caution">
    <text evidence="3">The sequence shown here is derived from an EMBL/GenBank/DDBJ whole genome shotgun (WGS) entry which is preliminary data.</text>
</comment>
<reference evidence="3 4" key="1">
    <citation type="submission" date="2023-10" db="EMBL/GenBank/DDBJ databases">
        <authorList>
            <person name="Maclean D."/>
            <person name="Macfadyen A."/>
        </authorList>
    </citation>
    <scope>NUCLEOTIDE SEQUENCE [LARGE SCALE GENOMIC DNA]</scope>
</reference>
<evidence type="ECO:0000313" key="4">
    <source>
        <dbReference type="Proteomes" id="UP001314263"/>
    </source>
</evidence>
<feature type="coiled-coil region" evidence="1">
    <location>
        <begin position="31"/>
        <end position="62"/>
    </location>
</feature>
<feature type="region of interest" description="Disordered" evidence="2">
    <location>
        <begin position="885"/>
        <end position="941"/>
    </location>
</feature>
<name>A0AAV1I4H4_9CHLO</name>
<evidence type="ECO:0000256" key="1">
    <source>
        <dbReference type="SAM" id="Coils"/>
    </source>
</evidence>
<organism evidence="3 4">
    <name type="scientific">Coccomyxa viridis</name>
    <dbReference type="NCBI Taxonomy" id="1274662"/>
    <lineage>
        <taxon>Eukaryota</taxon>
        <taxon>Viridiplantae</taxon>
        <taxon>Chlorophyta</taxon>
        <taxon>core chlorophytes</taxon>
        <taxon>Trebouxiophyceae</taxon>
        <taxon>Trebouxiophyceae incertae sedis</taxon>
        <taxon>Coccomyxaceae</taxon>
        <taxon>Coccomyxa</taxon>
    </lineage>
</organism>
<gene>
    <name evidence="3" type="ORF">CVIRNUC_004944</name>
</gene>
<evidence type="ECO:0000256" key="2">
    <source>
        <dbReference type="SAM" id="MobiDB-lite"/>
    </source>
</evidence>
<feature type="coiled-coil region" evidence="1">
    <location>
        <begin position="591"/>
        <end position="671"/>
    </location>
</feature>
<accession>A0AAV1I4H4</accession>
<dbReference type="PANTHER" id="PTHR16275:SF8">
    <property type="entry name" value="COILED-COIL DOMAIN-CONTAINING PROTEIN 40"/>
    <property type="match status" value="1"/>
</dbReference>
<evidence type="ECO:0000313" key="3">
    <source>
        <dbReference type="EMBL" id="CAK0780128.1"/>
    </source>
</evidence>
<feature type="coiled-coil region" evidence="1">
    <location>
        <begin position="119"/>
        <end position="184"/>
    </location>
</feature>
<keyword evidence="1" id="KW-0175">Coiled coil</keyword>
<dbReference type="GO" id="GO:0035082">
    <property type="term" value="P:axoneme assembly"/>
    <property type="evidence" value="ECO:0007669"/>
    <property type="project" value="InterPro"/>
</dbReference>
<feature type="compositionally biased region" description="Polar residues" evidence="2">
    <location>
        <begin position="915"/>
        <end position="931"/>
    </location>
</feature>
<dbReference type="GO" id="GO:0005737">
    <property type="term" value="C:cytoplasm"/>
    <property type="evidence" value="ECO:0007669"/>
    <property type="project" value="TreeGrafter"/>
</dbReference>